<name>A0A5C5XB20_9PLAN</name>
<organism evidence="2 3">
    <name type="scientific">Rubinisphaera italica</name>
    <dbReference type="NCBI Taxonomy" id="2527969"/>
    <lineage>
        <taxon>Bacteria</taxon>
        <taxon>Pseudomonadati</taxon>
        <taxon>Planctomycetota</taxon>
        <taxon>Planctomycetia</taxon>
        <taxon>Planctomycetales</taxon>
        <taxon>Planctomycetaceae</taxon>
        <taxon>Rubinisphaera</taxon>
    </lineage>
</organism>
<proteinExistence type="predicted"/>
<keyword evidence="1" id="KW-0812">Transmembrane</keyword>
<dbReference type="AlphaFoldDB" id="A0A5C5XB20"/>
<feature type="transmembrane region" description="Helical" evidence="1">
    <location>
        <begin position="283"/>
        <end position="304"/>
    </location>
</feature>
<accession>A0A5C5XB20</accession>
<dbReference type="Proteomes" id="UP000316095">
    <property type="component" value="Unassembled WGS sequence"/>
</dbReference>
<comment type="caution">
    <text evidence="2">The sequence shown here is derived from an EMBL/GenBank/DDBJ whole genome shotgun (WGS) entry which is preliminary data.</text>
</comment>
<reference evidence="2 3" key="1">
    <citation type="submission" date="2019-02" db="EMBL/GenBank/DDBJ databases">
        <title>Deep-cultivation of Planctomycetes and their phenomic and genomic characterization uncovers novel biology.</title>
        <authorList>
            <person name="Wiegand S."/>
            <person name="Jogler M."/>
            <person name="Boedeker C."/>
            <person name="Pinto D."/>
            <person name="Vollmers J."/>
            <person name="Rivas-Marin E."/>
            <person name="Kohn T."/>
            <person name="Peeters S.H."/>
            <person name="Heuer A."/>
            <person name="Rast P."/>
            <person name="Oberbeckmann S."/>
            <person name="Bunk B."/>
            <person name="Jeske O."/>
            <person name="Meyerdierks A."/>
            <person name="Storesund J.E."/>
            <person name="Kallscheuer N."/>
            <person name="Luecker S."/>
            <person name="Lage O.M."/>
            <person name="Pohl T."/>
            <person name="Merkel B.J."/>
            <person name="Hornburger P."/>
            <person name="Mueller R.-W."/>
            <person name="Bruemmer F."/>
            <person name="Labrenz M."/>
            <person name="Spormann A.M."/>
            <person name="Op Den Camp H."/>
            <person name="Overmann J."/>
            <person name="Amann R."/>
            <person name="Jetten M.S.M."/>
            <person name="Mascher T."/>
            <person name="Medema M.H."/>
            <person name="Devos D.P."/>
            <person name="Kaster A.-K."/>
            <person name="Ovreas L."/>
            <person name="Rohde M."/>
            <person name="Galperin M.Y."/>
            <person name="Jogler C."/>
        </authorList>
    </citation>
    <scope>NUCLEOTIDE SEQUENCE [LARGE SCALE GENOMIC DNA]</scope>
    <source>
        <strain evidence="2 3">Pan54</strain>
    </source>
</reference>
<evidence type="ECO:0000313" key="3">
    <source>
        <dbReference type="Proteomes" id="UP000316095"/>
    </source>
</evidence>
<dbReference type="EMBL" id="SJPG01000001">
    <property type="protein sequence ID" value="TWT59385.1"/>
    <property type="molecule type" value="Genomic_DNA"/>
</dbReference>
<keyword evidence="3" id="KW-1185">Reference proteome</keyword>
<feature type="transmembrane region" description="Helical" evidence="1">
    <location>
        <begin position="43"/>
        <end position="63"/>
    </location>
</feature>
<sequence length="307" mass="34442">MNATPDISIPILVILGNVVMGVIYAGIYFSLKSSGIGARIVKMIAGILLLMTLFAFPVMFYMVSFQSPPSVQMSSTATYDTNHTMQIGQPSQPREVTNQPYREGAIQLYEKAIAELHEQSVQQVSPDEDRSERTRKLRQQLEAKLEELKHPEQNYPRWIKEAGPQALAQLEHPGVQRIPTFHQQMIVSSARWVTRQEAHQEAIDQAKQAIFEQISSPGETPEISIEQLNSFILDEYIEDYQLNLKDSSIQADMYRCHLLLDLSPAQLATLMPDIRKSALEKRLAIAGGALLSIMTFAGLASFVIGRK</sequence>
<feature type="transmembrane region" description="Helical" evidence="1">
    <location>
        <begin position="7"/>
        <end position="31"/>
    </location>
</feature>
<dbReference type="RefSeq" id="WP_146501534.1">
    <property type="nucleotide sequence ID" value="NZ_SJPG01000001.1"/>
</dbReference>
<keyword evidence="1" id="KW-1133">Transmembrane helix</keyword>
<evidence type="ECO:0000256" key="1">
    <source>
        <dbReference type="SAM" id="Phobius"/>
    </source>
</evidence>
<keyword evidence="1" id="KW-0472">Membrane</keyword>
<evidence type="ECO:0000313" key="2">
    <source>
        <dbReference type="EMBL" id="TWT59385.1"/>
    </source>
</evidence>
<gene>
    <name evidence="2" type="ORF">Pan54_00860</name>
</gene>
<protein>
    <submittedName>
        <fullName evidence="2">Uncharacterized protein</fullName>
    </submittedName>
</protein>